<protein>
    <submittedName>
        <fullName evidence="3">Tail fiber protein</fullName>
    </submittedName>
</protein>
<keyword evidence="4" id="KW-1185">Reference proteome</keyword>
<reference evidence="3" key="1">
    <citation type="submission" date="2022-05" db="EMBL/GenBank/DDBJ databases">
        <title>Schlegelella sp. nov., isolated from mangrove soil.</title>
        <authorList>
            <person name="Liu Y."/>
            <person name="Ge X."/>
            <person name="Liu W."/>
        </authorList>
    </citation>
    <scope>NUCLEOTIDE SEQUENCE</scope>
    <source>
        <strain evidence="3">S2-27</strain>
    </source>
</reference>
<feature type="region of interest" description="Disordered" evidence="1">
    <location>
        <begin position="108"/>
        <end position="136"/>
    </location>
</feature>
<feature type="domain" description="Phage tail collar" evidence="2">
    <location>
        <begin position="7"/>
        <end position="63"/>
    </location>
</feature>
<accession>A0ABT0YMQ4</accession>
<dbReference type="EMBL" id="JAMKFE010000005">
    <property type="protein sequence ID" value="MCM5680006.1"/>
    <property type="molecule type" value="Genomic_DNA"/>
</dbReference>
<evidence type="ECO:0000256" key="1">
    <source>
        <dbReference type="SAM" id="MobiDB-lite"/>
    </source>
</evidence>
<feature type="compositionally biased region" description="Low complexity" evidence="1">
    <location>
        <begin position="115"/>
        <end position="124"/>
    </location>
</feature>
<dbReference type="InterPro" id="IPR037053">
    <property type="entry name" value="Phage_tail_collar_dom_sf"/>
</dbReference>
<evidence type="ECO:0000313" key="3">
    <source>
        <dbReference type="EMBL" id="MCM5680006.1"/>
    </source>
</evidence>
<dbReference type="Gene3D" id="3.90.1340.10">
    <property type="entry name" value="Phage tail collar domain"/>
    <property type="match status" value="1"/>
</dbReference>
<dbReference type="InterPro" id="IPR011083">
    <property type="entry name" value="Phage_tail_collar_dom"/>
</dbReference>
<dbReference type="RefSeq" id="WP_251778218.1">
    <property type="nucleotide sequence ID" value="NZ_JAMKFE010000005.1"/>
</dbReference>
<gene>
    <name evidence="3" type="ORF">M8A51_10720</name>
</gene>
<evidence type="ECO:0000259" key="2">
    <source>
        <dbReference type="Pfam" id="PF07484"/>
    </source>
</evidence>
<dbReference type="Proteomes" id="UP001165541">
    <property type="component" value="Unassembled WGS sequence"/>
</dbReference>
<comment type="caution">
    <text evidence="3">The sequence shown here is derived from an EMBL/GenBank/DDBJ whole genome shotgun (WGS) entry which is preliminary data.</text>
</comment>
<organism evidence="3 4">
    <name type="scientific">Caldimonas mangrovi</name>
    <dbReference type="NCBI Taxonomy" id="2944811"/>
    <lineage>
        <taxon>Bacteria</taxon>
        <taxon>Pseudomonadati</taxon>
        <taxon>Pseudomonadota</taxon>
        <taxon>Betaproteobacteria</taxon>
        <taxon>Burkholderiales</taxon>
        <taxon>Sphaerotilaceae</taxon>
        <taxon>Caldimonas</taxon>
    </lineage>
</organism>
<sequence length="182" mass="18601">MSEPFIGEIRMVGFNFAPVGWAQCQGQLVPIAQNQALFALLGTMYGGDGQVTFGLPDLRGRSPVGMGQGPRLSNIVQGALAGTENVTLTLNNLPMHNHPTSVQVAGTATEPANTPSASNNALGASSGGPGSANIWSTQLNGPVEMAGVQSGVAGGGQPVGMRNPYIGINFVIAMEGIFPSRP</sequence>
<proteinExistence type="predicted"/>
<dbReference type="Pfam" id="PF07484">
    <property type="entry name" value="Collar"/>
    <property type="match status" value="1"/>
</dbReference>
<name>A0ABT0YMQ4_9BURK</name>
<evidence type="ECO:0000313" key="4">
    <source>
        <dbReference type="Proteomes" id="UP001165541"/>
    </source>
</evidence>
<dbReference type="SUPFAM" id="SSF88874">
    <property type="entry name" value="Receptor-binding domain of short tail fibre protein gp12"/>
    <property type="match status" value="1"/>
</dbReference>